<evidence type="ECO:0000256" key="1">
    <source>
        <dbReference type="ARBA" id="ARBA00000707"/>
    </source>
</evidence>
<dbReference type="InterPro" id="IPR042467">
    <property type="entry name" value="Peptidase_C65_otubain_sub2"/>
</dbReference>
<dbReference type="GO" id="GO:0004843">
    <property type="term" value="F:cysteine-type deubiquitinase activity"/>
    <property type="evidence" value="ECO:0007669"/>
    <property type="project" value="UniProtKB-EC"/>
</dbReference>
<dbReference type="Gene3D" id="3.30.200.60">
    <property type="entry name" value="Peptidase C65 Otubain, subdomain 1"/>
    <property type="match status" value="1"/>
</dbReference>
<dbReference type="PANTHER" id="PTHR12931:SF15">
    <property type="entry name" value="UBIQUITIN THIOESTERASE OTUBAIN-LIKE"/>
    <property type="match status" value="1"/>
</dbReference>
<organism evidence="10">
    <name type="scientific">Ditylum brightwellii</name>
    <dbReference type="NCBI Taxonomy" id="49249"/>
    <lineage>
        <taxon>Eukaryota</taxon>
        <taxon>Sar</taxon>
        <taxon>Stramenopiles</taxon>
        <taxon>Ochrophyta</taxon>
        <taxon>Bacillariophyta</taxon>
        <taxon>Mediophyceae</taxon>
        <taxon>Lithodesmiophycidae</taxon>
        <taxon>Lithodesmiales</taxon>
        <taxon>Lithodesmiaceae</taxon>
        <taxon>Ditylum</taxon>
    </lineage>
</organism>
<evidence type="ECO:0000313" key="10">
    <source>
        <dbReference type="EMBL" id="CAE4666103.1"/>
    </source>
</evidence>
<keyword evidence="5" id="KW-0378">Hydrolase</keyword>
<evidence type="ECO:0000256" key="4">
    <source>
        <dbReference type="ARBA" id="ARBA00022786"/>
    </source>
</evidence>
<proteinExistence type="predicted"/>
<dbReference type="CDD" id="cd22749">
    <property type="entry name" value="Otubain_C65"/>
    <property type="match status" value="1"/>
</dbReference>
<evidence type="ECO:0000256" key="6">
    <source>
        <dbReference type="ARBA" id="ARBA00022807"/>
    </source>
</evidence>
<dbReference type="InterPro" id="IPR019400">
    <property type="entry name" value="Peptidase_C65_otubain"/>
</dbReference>
<feature type="compositionally biased region" description="Polar residues" evidence="7">
    <location>
        <begin position="1"/>
        <end position="17"/>
    </location>
</feature>
<dbReference type="PROSITE" id="PS50802">
    <property type="entry name" value="OTU"/>
    <property type="match status" value="1"/>
</dbReference>
<feature type="domain" description="OTU" evidence="8">
    <location>
        <begin position="90"/>
        <end position="323"/>
    </location>
</feature>
<comment type="catalytic activity">
    <reaction evidence="1">
        <text>Thiol-dependent hydrolysis of ester, thioester, amide, peptide and isopeptide bonds formed by the C-terminal Gly of ubiquitin (a 76-residue protein attached to proteins as an intracellular targeting signal).</text>
        <dbReference type="EC" id="3.4.19.12"/>
    </reaction>
</comment>
<keyword evidence="4" id="KW-0833">Ubl conjugation pathway</keyword>
<evidence type="ECO:0000256" key="2">
    <source>
        <dbReference type="ARBA" id="ARBA00012759"/>
    </source>
</evidence>
<dbReference type="EMBL" id="HBGN01026934">
    <property type="protein sequence ID" value="CAD9342527.1"/>
    <property type="molecule type" value="Transcribed_RNA"/>
</dbReference>
<accession>A0A6U3T5C9</accession>
<dbReference type="GO" id="GO:0005634">
    <property type="term" value="C:nucleus"/>
    <property type="evidence" value="ECO:0007669"/>
    <property type="project" value="TreeGrafter"/>
</dbReference>
<feature type="region of interest" description="Disordered" evidence="7">
    <location>
        <begin position="1"/>
        <end position="33"/>
    </location>
</feature>
<dbReference type="Gene3D" id="1.20.1300.20">
    <property type="entry name" value="Peptidase C65 Otubain, subdomain 2"/>
    <property type="match status" value="1"/>
</dbReference>
<protein>
    <recommendedName>
        <fullName evidence="2">ubiquitinyl hydrolase 1</fullName>
        <ecNumber evidence="2">3.4.19.12</ecNumber>
    </recommendedName>
</protein>
<sequence>MVDEQNTGSTLNVNNINGDDEETTRRKQTEHQLQSIQDEIRGTQSLTSELLPLSCLTASYNEGMGEEKTAQPTTSLMFRGESQQLESKYRFFRKVRGDGNCYYRAFLYAVCESVLLLLDSSPSGGGEEETKNKDEVCEGVEELNRLIELAKNSIDLVAQRGYDRSTIEMFHEELVDLFTSLSPPSSSDSSPPQLNQSTLHSTLNEENAMSDYCTWYLRLLTACHLKSDPDRFIYFLDVDDGQYPGGMDIPTFCSREVEPMGRECGMVQVLALAEVMGVRVVIEYMDGRGGSGGGLVCHEFGKEDAKMTIFLLYRPGHYDILYK</sequence>
<evidence type="ECO:0000256" key="7">
    <source>
        <dbReference type="SAM" id="MobiDB-lite"/>
    </source>
</evidence>
<dbReference type="GO" id="GO:0006508">
    <property type="term" value="P:proteolysis"/>
    <property type="evidence" value="ECO:0007669"/>
    <property type="project" value="UniProtKB-KW"/>
</dbReference>
<gene>
    <name evidence="10" type="ORF">DBRI00130_LOCUS42982</name>
    <name evidence="9" type="ORF">DBRI1063_LOCUS17369</name>
</gene>
<dbReference type="PANTHER" id="PTHR12931">
    <property type="entry name" value="UBIQUITIN THIOLESTERASE PROTEIN OTUB"/>
    <property type="match status" value="1"/>
</dbReference>
<dbReference type="Pfam" id="PF10275">
    <property type="entry name" value="Peptidase_C65"/>
    <property type="match status" value="1"/>
</dbReference>
<keyword evidence="3" id="KW-0645">Protease</keyword>
<dbReference type="GO" id="GO:0043130">
    <property type="term" value="F:ubiquitin binding"/>
    <property type="evidence" value="ECO:0007669"/>
    <property type="project" value="TreeGrafter"/>
</dbReference>
<reference evidence="10" key="1">
    <citation type="submission" date="2021-01" db="EMBL/GenBank/DDBJ databases">
        <authorList>
            <person name="Corre E."/>
            <person name="Pelletier E."/>
            <person name="Niang G."/>
            <person name="Scheremetjew M."/>
            <person name="Finn R."/>
            <person name="Kale V."/>
            <person name="Holt S."/>
            <person name="Cochrane G."/>
            <person name="Meng A."/>
            <person name="Brown T."/>
            <person name="Cohen L."/>
        </authorList>
    </citation>
    <scope>NUCLEOTIDE SEQUENCE</scope>
    <source>
        <strain evidence="10">GSO104</strain>
        <strain evidence="9">Pop2</strain>
    </source>
</reference>
<evidence type="ECO:0000313" key="9">
    <source>
        <dbReference type="EMBL" id="CAD9342527.1"/>
    </source>
</evidence>
<dbReference type="GO" id="GO:0071108">
    <property type="term" value="P:protein K48-linked deubiquitination"/>
    <property type="evidence" value="ECO:0007669"/>
    <property type="project" value="TreeGrafter"/>
</dbReference>
<evidence type="ECO:0000259" key="8">
    <source>
        <dbReference type="PROSITE" id="PS50802"/>
    </source>
</evidence>
<evidence type="ECO:0000256" key="5">
    <source>
        <dbReference type="ARBA" id="ARBA00022801"/>
    </source>
</evidence>
<dbReference type="InterPro" id="IPR042468">
    <property type="entry name" value="Peptidase_C65_otubain_sub1"/>
</dbReference>
<dbReference type="SUPFAM" id="SSF54001">
    <property type="entry name" value="Cysteine proteinases"/>
    <property type="match status" value="1"/>
</dbReference>
<dbReference type="AlphaFoldDB" id="A0A6U3T5C9"/>
<keyword evidence="6" id="KW-0788">Thiol protease</keyword>
<evidence type="ECO:0000256" key="3">
    <source>
        <dbReference type="ARBA" id="ARBA00022670"/>
    </source>
</evidence>
<dbReference type="InterPro" id="IPR038765">
    <property type="entry name" value="Papain-like_cys_pep_sf"/>
</dbReference>
<dbReference type="InterPro" id="IPR003323">
    <property type="entry name" value="OTU_dom"/>
</dbReference>
<dbReference type="EMBL" id="HBNS01059751">
    <property type="protein sequence ID" value="CAE4666103.1"/>
    <property type="molecule type" value="Transcribed_RNA"/>
</dbReference>
<dbReference type="EC" id="3.4.19.12" evidence="2"/>
<name>A0A6U3T5C9_9STRA</name>